<dbReference type="PROSITE" id="PS50157">
    <property type="entry name" value="ZINC_FINGER_C2H2_2"/>
    <property type="match status" value="1"/>
</dbReference>
<feature type="compositionally biased region" description="Basic and acidic residues" evidence="3">
    <location>
        <begin position="469"/>
        <end position="492"/>
    </location>
</feature>
<keyword evidence="2" id="KW-0175">Coiled coil</keyword>
<keyword evidence="1" id="KW-0863">Zinc-finger</keyword>
<sequence length="1332" mass="148360">MEGYFSIGGSHHVFDDFDIEGKKSFDDIERKQNNVKPKPVPRNQQSQEEADKSRLLEQKVDLDNGAVGYVFSVSGTGYNAQWKCHVCDMTFMGIKNLLFHERSMNHSSLMQVSKHHASQFMRMEKKDGEPAPPGVDEDDEESEPPVLTHIQSTLDDHKSSPLIGLEYVVELNDDYEKESSYVCMLCDKKGDPRTVMAHLVSYNHRSKYLERHFPITFNAINSLPKTVGARRGLAEIVTRISNEMEEKLGRLHPVPTDGRHFEENRFDLMCSINKGKHFIETPDNTFVHLVDRELLTAAAMKNEEIPVRDANPPSKASDKNKGGTEDDDEIEFQGAFVKGTRVPLTRQLRIRKISIEGEDKTTEGVNKNQVKPTGPAAAAAASKKEDDACSLSSISSASSARDEFGRVLRSSLSRSRSRSGSRSRRRRKSRSRSRSRGRYRRSRSRSRSRSRRSRSPYGRGRRARSPRSRPGDSKRDDRKRSKDRADDLSQEKAKWEKFREELAIVEKEMLETLSQHEKNPEKHPKYPEEWKLFWNKRYKELQASGKDPNKHDFKPEWIEFWNRRMRELHEQDFMKKKEELREKLNLPVDEPKPHFNRRKKFVRDVDGVPVTDSSGKVRSRSPSPWEEGMAPGAFAARERDRERERERDRERDRDFPPAYRQLRTEWRERSPPPLPRIITILRMLTALEQQLGSLGPRVNSVLSEAIAMEKTTNSDAMLRDGEVVVLLETVREKFRGQLLAGIVERNHVNATRNAIGGIGELLYRAPAILERLPPPRVPSPARPPVRLVEPPAVVHVPAPAVPRVAPKPTPAPAPAPPAPAPDPVSVPGVGAVDKAAIAREIAAALVLQGKTDVSEAELEQLVAAVVGMAQAKAETEQAQALALAQAQAQAQAQEAPKAPPPPPVTEPAPAAKADPPAAKPAQPTTQAPPEVTGLQLLQSAYDADEAKGSQQMKERQGTPVDGADAVKAPANKAPAVPVGSNPPPAPSAALTTAQAIDAYVDELTETDLRLLLQSFKDLPLDEQHGLIRYLKKLEATDPVRVERLRKYVNLGPGSNPKSAAKTTIPIEKLQALAKVGQSGRLSPFSSRQQSRNPAQSETQRPAMHLDTDSDDDYSFDDVCKAAKAKVSEHEAAVAVIKEKEEAKKRREQEEINKKIEEEKAKAQQALKAIEDREREQQRIVKEKERIEREAALKVGAANWTALSSSSTGSHQLSIPPPPVPPMQSMYGSGYGELANSVAGQMGATMGMGNFNGGAGFFGSNSYNQYQETGYDQQGAFYQGQQNSNAMYQGQSGSFNSQGFGGYGNNAMFQQPPPQHQGQQGYPVAPYSNQYHY</sequence>
<keyword evidence="1" id="KW-0479">Metal-binding</keyword>
<dbReference type="KEGG" id="foc:113210455"/>
<feature type="compositionally biased region" description="Basic residues" evidence="3">
    <location>
        <begin position="415"/>
        <end position="467"/>
    </location>
</feature>
<feature type="region of interest" description="Disordered" evidence="3">
    <location>
        <begin position="303"/>
        <end position="329"/>
    </location>
</feature>
<evidence type="ECO:0000256" key="1">
    <source>
        <dbReference type="PROSITE-ProRule" id="PRU00042"/>
    </source>
</evidence>
<dbReference type="GO" id="GO:0005847">
    <property type="term" value="C:mRNA cleavage and polyadenylation specificity factor complex"/>
    <property type="evidence" value="ECO:0007669"/>
    <property type="project" value="TreeGrafter"/>
</dbReference>
<evidence type="ECO:0000259" key="4">
    <source>
        <dbReference type="PROSITE" id="PS50157"/>
    </source>
</evidence>
<dbReference type="PROSITE" id="PS00028">
    <property type="entry name" value="ZINC_FINGER_C2H2_1"/>
    <property type="match status" value="1"/>
</dbReference>
<feature type="region of interest" description="Disordered" evidence="3">
    <location>
        <begin position="1077"/>
        <end position="1111"/>
    </location>
</feature>
<organism evidence="5 6">
    <name type="scientific">Frankliniella occidentalis</name>
    <name type="common">Western flower thrips</name>
    <name type="synonym">Euthrips occidentalis</name>
    <dbReference type="NCBI Taxonomy" id="133901"/>
    <lineage>
        <taxon>Eukaryota</taxon>
        <taxon>Metazoa</taxon>
        <taxon>Ecdysozoa</taxon>
        <taxon>Arthropoda</taxon>
        <taxon>Hexapoda</taxon>
        <taxon>Insecta</taxon>
        <taxon>Pterygota</taxon>
        <taxon>Neoptera</taxon>
        <taxon>Paraneoptera</taxon>
        <taxon>Thysanoptera</taxon>
        <taxon>Terebrantia</taxon>
        <taxon>Thripoidea</taxon>
        <taxon>Thripidae</taxon>
        <taxon>Frankliniella</taxon>
    </lineage>
</organism>
<dbReference type="GeneID" id="113210455"/>
<feature type="region of interest" description="Disordered" evidence="3">
    <location>
        <begin position="607"/>
        <end position="656"/>
    </location>
</feature>
<name>A0A6J1T0M1_FRAOC</name>
<feature type="region of interest" description="Disordered" evidence="3">
    <location>
        <begin position="361"/>
        <end position="492"/>
    </location>
</feature>
<reference evidence="6" key="1">
    <citation type="submission" date="2025-08" db="UniProtKB">
        <authorList>
            <consortium name="RefSeq"/>
        </authorList>
    </citation>
    <scope>IDENTIFICATION</scope>
    <source>
        <tissue evidence="6">Whole organism</tissue>
    </source>
</reference>
<evidence type="ECO:0000313" key="5">
    <source>
        <dbReference type="Proteomes" id="UP000504606"/>
    </source>
</evidence>
<evidence type="ECO:0000256" key="3">
    <source>
        <dbReference type="SAM" id="MobiDB-lite"/>
    </source>
</evidence>
<feature type="domain" description="C2H2-type" evidence="4">
    <location>
        <begin position="82"/>
        <end position="111"/>
    </location>
</feature>
<dbReference type="PANTHER" id="PTHR13484">
    <property type="entry name" value="FIP1-LIKE 1 PROTEIN"/>
    <property type="match status" value="1"/>
</dbReference>
<protein>
    <submittedName>
        <fullName evidence="6">Uncharacterized protein CG7065-like</fullName>
    </submittedName>
</protein>
<feature type="region of interest" description="Disordered" evidence="3">
    <location>
        <begin position="1300"/>
        <end position="1332"/>
    </location>
</feature>
<dbReference type="Proteomes" id="UP000504606">
    <property type="component" value="Unplaced"/>
</dbReference>
<evidence type="ECO:0000256" key="2">
    <source>
        <dbReference type="SAM" id="Coils"/>
    </source>
</evidence>
<dbReference type="PANTHER" id="PTHR13484:SF0">
    <property type="entry name" value="PRE-MRNA 3'-END-PROCESSING FACTOR FIP1"/>
    <property type="match status" value="1"/>
</dbReference>
<keyword evidence="1" id="KW-0862">Zinc</keyword>
<evidence type="ECO:0000313" key="6">
    <source>
        <dbReference type="RefSeq" id="XP_026284251.2"/>
    </source>
</evidence>
<feature type="compositionally biased region" description="Polar residues" evidence="3">
    <location>
        <begin position="611"/>
        <end position="622"/>
    </location>
</feature>
<keyword evidence="5" id="KW-1185">Reference proteome</keyword>
<dbReference type="InterPro" id="IPR051187">
    <property type="entry name" value="Pre-mRNA_3'-end_processing_reg"/>
</dbReference>
<feature type="coiled-coil region" evidence="2">
    <location>
        <begin position="1119"/>
        <end position="1192"/>
    </location>
</feature>
<feature type="compositionally biased region" description="Low complexity" evidence="3">
    <location>
        <begin position="907"/>
        <end position="928"/>
    </location>
</feature>
<feature type="region of interest" description="Disordered" evidence="3">
    <location>
        <begin position="944"/>
        <end position="965"/>
    </location>
</feature>
<accession>A0A6J1T0M1</accession>
<feature type="compositionally biased region" description="Low complexity" evidence="3">
    <location>
        <begin position="389"/>
        <end position="399"/>
    </location>
</feature>
<feature type="region of interest" description="Disordered" evidence="3">
    <location>
        <begin position="26"/>
        <end position="51"/>
    </location>
</feature>
<dbReference type="RefSeq" id="XP_026284251.2">
    <property type="nucleotide sequence ID" value="XM_026428466.2"/>
</dbReference>
<dbReference type="OrthoDB" id="5877502at2759"/>
<feature type="compositionally biased region" description="Basic and acidic residues" evidence="3">
    <location>
        <begin position="636"/>
        <end position="655"/>
    </location>
</feature>
<feature type="region of interest" description="Disordered" evidence="3">
    <location>
        <begin position="123"/>
        <end position="144"/>
    </location>
</feature>
<feature type="compositionally biased region" description="Pro residues" evidence="3">
    <location>
        <begin position="897"/>
        <end position="906"/>
    </location>
</feature>
<feature type="compositionally biased region" description="Polar residues" evidence="3">
    <location>
        <begin position="1079"/>
        <end position="1099"/>
    </location>
</feature>
<gene>
    <name evidence="6" type="primary">LOC113210455</name>
</gene>
<dbReference type="InterPro" id="IPR013087">
    <property type="entry name" value="Znf_C2H2_type"/>
</dbReference>
<dbReference type="GO" id="GO:0008270">
    <property type="term" value="F:zinc ion binding"/>
    <property type="evidence" value="ECO:0007669"/>
    <property type="project" value="UniProtKB-KW"/>
</dbReference>
<feature type="compositionally biased region" description="Basic and acidic residues" evidence="3">
    <location>
        <begin position="944"/>
        <end position="956"/>
    </location>
</feature>
<feature type="region of interest" description="Disordered" evidence="3">
    <location>
        <begin position="889"/>
        <end position="928"/>
    </location>
</feature>
<proteinExistence type="predicted"/>